<dbReference type="PRINTS" id="PR00111">
    <property type="entry name" value="ABHYDROLASE"/>
</dbReference>
<dbReference type="InParanoid" id="A0A0D1E8C7"/>
<dbReference type="AlphaFoldDB" id="A0A0D1E8C7"/>
<dbReference type="PANTHER" id="PTHR43798:SF33">
    <property type="entry name" value="HYDROLASE, PUTATIVE (AFU_ORTHOLOGUE AFUA_2G14860)-RELATED"/>
    <property type="match status" value="1"/>
</dbReference>
<dbReference type="eggNOG" id="KOG1454">
    <property type="taxonomic scope" value="Eukaryota"/>
</dbReference>
<dbReference type="STRING" id="237631.A0A0D1E8C7"/>
<dbReference type="InterPro" id="IPR050266">
    <property type="entry name" value="AB_hydrolase_sf"/>
</dbReference>
<dbReference type="KEGG" id="uma:UMAG_00476"/>
<sequence>MSFLSSYANRLQDGRVALAAAAGTASLLYLVSNFRLRSNYPKVLKAPAKIYEQPYPADILPNGNDLNTPYGSIRYYEFGPKDGKKLLLVHGISTPCPAWSLIVPHLIRAGYRILCFDLFGRGYSDSPQVTHNVALFVSQITLLLTHLPHWDKFDLCGMSLGGPIAAHFAHYYPHRVDRLVLLCPAGGTPNAELRLPVKLIRSHLVPNRVLRRLLRFVPLLPTPPKGSLAWWQAQHHPGYKFSFTSSLQDGPIFNSQEVHRAVARQLGSKLRVIWGDKDDVVPMSTAKYFGQIDLAVIPNAGHFIVLTHAEATAQLMLDFLGSGEQRG</sequence>
<dbReference type="InterPro" id="IPR029058">
    <property type="entry name" value="AB_hydrolase_fold"/>
</dbReference>
<keyword evidence="3" id="KW-1185">Reference proteome</keyword>
<dbReference type="Gene3D" id="3.40.50.1820">
    <property type="entry name" value="alpha/beta hydrolase"/>
    <property type="match status" value="1"/>
</dbReference>
<dbReference type="VEuPathDB" id="FungiDB:UMAG_00476"/>
<dbReference type="Proteomes" id="UP000000561">
    <property type="component" value="Chromosome 1"/>
</dbReference>
<proteinExistence type="predicted"/>
<name>A0A0D1E8C7_MYCMD</name>
<gene>
    <name evidence="2" type="ORF">UMAG_00476</name>
</gene>
<dbReference type="OMA" id="AGYRILC"/>
<dbReference type="ESTHER" id="ustma-q4phd7">
    <property type="family name" value="6_AlphaBeta_hydrolase"/>
</dbReference>
<dbReference type="PANTHER" id="PTHR43798">
    <property type="entry name" value="MONOACYLGLYCEROL LIPASE"/>
    <property type="match status" value="1"/>
</dbReference>
<dbReference type="InterPro" id="IPR000073">
    <property type="entry name" value="AB_hydrolase_1"/>
</dbReference>
<evidence type="ECO:0000313" key="2">
    <source>
        <dbReference type="EMBL" id="KIS72054.1"/>
    </source>
</evidence>
<accession>A0A0D1E8C7</accession>
<dbReference type="Pfam" id="PF00561">
    <property type="entry name" value="Abhydrolase_1"/>
    <property type="match status" value="1"/>
</dbReference>
<dbReference type="GeneID" id="23561767"/>
<organism evidence="2 3">
    <name type="scientific">Mycosarcoma maydis</name>
    <name type="common">Corn smut fungus</name>
    <name type="synonym">Ustilago maydis</name>
    <dbReference type="NCBI Taxonomy" id="5270"/>
    <lineage>
        <taxon>Eukaryota</taxon>
        <taxon>Fungi</taxon>
        <taxon>Dikarya</taxon>
        <taxon>Basidiomycota</taxon>
        <taxon>Ustilaginomycotina</taxon>
        <taxon>Ustilaginomycetes</taxon>
        <taxon>Ustilaginales</taxon>
        <taxon>Ustilaginaceae</taxon>
        <taxon>Mycosarcoma</taxon>
    </lineage>
</organism>
<evidence type="ECO:0000313" key="3">
    <source>
        <dbReference type="Proteomes" id="UP000000561"/>
    </source>
</evidence>
<reference evidence="2 3" key="1">
    <citation type="journal article" date="2006" name="Nature">
        <title>Insights from the genome of the biotrophic fungal plant pathogen Ustilago maydis.</title>
        <authorList>
            <person name="Kamper J."/>
            <person name="Kahmann R."/>
            <person name="Bolker M."/>
            <person name="Ma L.J."/>
            <person name="Brefort T."/>
            <person name="Saville B.J."/>
            <person name="Banuett F."/>
            <person name="Kronstad J.W."/>
            <person name="Gold S.E."/>
            <person name="Muller O."/>
            <person name="Perlin M.H."/>
            <person name="Wosten H.A."/>
            <person name="de Vries R."/>
            <person name="Ruiz-Herrera J."/>
            <person name="Reynaga-Pena C.G."/>
            <person name="Snetselaar K."/>
            <person name="McCann M."/>
            <person name="Perez-Martin J."/>
            <person name="Feldbrugge M."/>
            <person name="Basse C.W."/>
            <person name="Steinberg G."/>
            <person name="Ibeas J.I."/>
            <person name="Holloman W."/>
            <person name="Guzman P."/>
            <person name="Farman M."/>
            <person name="Stajich J.E."/>
            <person name="Sentandreu R."/>
            <person name="Gonzalez-Prieto J.M."/>
            <person name="Kennell J.C."/>
            <person name="Molina L."/>
            <person name="Schirawski J."/>
            <person name="Mendoza-Mendoza A."/>
            <person name="Greilinger D."/>
            <person name="Munch K."/>
            <person name="Rossel N."/>
            <person name="Scherer M."/>
            <person name="Vranes M."/>
            <person name="Ladendorf O."/>
            <person name="Vincon V."/>
            <person name="Fuchs U."/>
            <person name="Sandrock B."/>
            <person name="Meng S."/>
            <person name="Ho E.C."/>
            <person name="Cahill M.J."/>
            <person name="Boyce K.J."/>
            <person name="Klose J."/>
            <person name="Klosterman S.J."/>
            <person name="Deelstra H.J."/>
            <person name="Ortiz-Castellanos L."/>
            <person name="Li W."/>
            <person name="Sanchez-Alonso P."/>
            <person name="Schreier P.H."/>
            <person name="Hauser-Hahn I."/>
            <person name="Vaupel M."/>
            <person name="Koopmann E."/>
            <person name="Friedrich G."/>
            <person name="Voss H."/>
            <person name="Schluter T."/>
            <person name="Margolis J."/>
            <person name="Platt D."/>
            <person name="Swimmer C."/>
            <person name="Gnirke A."/>
            <person name="Chen F."/>
            <person name="Vysotskaia V."/>
            <person name="Mannhaupt G."/>
            <person name="Guldener U."/>
            <person name="Munsterkotter M."/>
            <person name="Haase D."/>
            <person name="Oesterheld M."/>
            <person name="Mewes H.W."/>
            <person name="Mauceli E.W."/>
            <person name="DeCaprio D."/>
            <person name="Wade C.M."/>
            <person name="Butler J."/>
            <person name="Young S."/>
            <person name="Jaffe D.B."/>
            <person name="Calvo S."/>
            <person name="Nusbaum C."/>
            <person name="Galagan J."/>
            <person name="Birren B.W."/>
        </authorList>
    </citation>
    <scope>NUCLEOTIDE SEQUENCE [LARGE SCALE GENOMIC DNA]</scope>
    <source>
        <strain evidence="3">DSM 14603 / FGSC 9021 / UM521</strain>
    </source>
</reference>
<dbReference type="EMBL" id="CM003140">
    <property type="protein sequence ID" value="KIS72054.1"/>
    <property type="molecule type" value="Genomic_DNA"/>
</dbReference>
<dbReference type="OrthoDB" id="408373at2759"/>
<protein>
    <recommendedName>
        <fullName evidence="1">AB hydrolase-1 domain-containing protein</fullName>
    </recommendedName>
</protein>
<evidence type="ECO:0000259" key="1">
    <source>
        <dbReference type="Pfam" id="PF00561"/>
    </source>
</evidence>
<feature type="domain" description="AB hydrolase-1" evidence="1">
    <location>
        <begin position="86"/>
        <end position="191"/>
    </location>
</feature>
<dbReference type="SUPFAM" id="SSF53474">
    <property type="entry name" value="alpha/beta-Hydrolases"/>
    <property type="match status" value="1"/>
</dbReference>
<dbReference type="RefSeq" id="XP_011386334.1">
    <property type="nucleotide sequence ID" value="XM_011388032.1"/>
</dbReference>